<dbReference type="SUPFAM" id="SSF54001">
    <property type="entry name" value="Cysteine proteinases"/>
    <property type="match status" value="1"/>
</dbReference>
<feature type="region of interest" description="Disordered" evidence="2">
    <location>
        <begin position="732"/>
        <end position="755"/>
    </location>
</feature>
<keyword evidence="1" id="KW-0862">Zinc</keyword>
<dbReference type="InterPro" id="IPR007527">
    <property type="entry name" value="Znf_SWIM"/>
</dbReference>
<dbReference type="Pfam" id="PF21599">
    <property type="entry name" value="ZSWIM3_N"/>
    <property type="match status" value="1"/>
</dbReference>
<keyword evidence="1" id="KW-0863">Zinc-finger</keyword>
<dbReference type="Proteomes" id="UP001165740">
    <property type="component" value="Chromosome 3"/>
</dbReference>
<proteinExistence type="predicted"/>
<feature type="domain" description="SWIM-type" evidence="3">
    <location>
        <begin position="530"/>
        <end position="562"/>
    </location>
</feature>
<evidence type="ECO:0000256" key="2">
    <source>
        <dbReference type="SAM" id="MobiDB-lite"/>
    </source>
</evidence>
<dbReference type="InterPro" id="IPR013083">
    <property type="entry name" value="Znf_RING/FYVE/PHD"/>
</dbReference>
<feature type="region of interest" description="Disordered" evidence="2">
    <location>
        <begin position="664"/>
        <end position="710"/>
    </location>
</feature>
<dbReference type="RefSeq" id="XP_055879930.1">
    <property type="nucleotide sequence ID" value="XM_056023955.1"/>
</dbReference>
<dbReference type="InterPro" id="IPR048325">
    <property type="entry name" value="ZSWIM3_N"/>
</dbReference>
<dbReference type="GO" id="GO:0008270">
    <property type="term" value="F:zinc ion binding"/>
    <property type="evidence" value="ECO:0007669"/>
    <property type="project" value="UniProtKB-KW"/>
</dbReference>
<feature type="compositionally biased region" description="Basic and acidic residues" evidence="2">
    <location>
        <begin position="742"/>
        <end position="754"/>
    </location>
</feature>
<dbReference type="PROSITE" id="PS50966">
    <property type="entry name" value="ZF_SWIM"/>
    <property type="match status" value="1"/>
</dbReference>
<dbReference type="InterPro" id="IPR052579">
    <property type="entry name" value="Zinc_finger_SWIM"/>
</dbReference>
<dbReference type="InterPro" id="IPR038765">
    <property type="entry name" value="Papain-like_cys_pep_sf"/>
</dbReference>
<organism evidence="4 6">
    <name type="scientific">Biomphalaria glabrata</name>
    <name type="common">Bloodfluke planorb</name>
    <name type="synonym">Freshwater snail</name>
    <dbReference type="NCBI Taxonomy" id="6526"/>
    <lineage>
        <taxon>Eukaryota</taxon>
        <taxon>Metazoa</taxon>
        <taxon>Spiralia</taxon>
        <taxon>Lophotrochozoa</taxon>
        <taxon>Mollusca</taxon>
        <taxon>Gastropoda</taxon>
        <taxon>Heterobranchia</taxon>
        <taxon>Euthyneura</taxon>
        <taxon>Panpulmonata</taxon>
        <taxon>Hygrophila</taxon>
        <taxon>Lymnaeoidea</taxon>
        <taxon>Planorbidae</taxon>
        <taxon>Biomphalaria</taxon>
    </lineage>
</organism>
<dbReference type="SUPFAM" id="SSF57903">
    <property type="entry name" value="FYVE/PHD zinc finger"/>
    <property type="match status" value="1"/>
</dbReference>
<dbReference type="GeneID" id="106050329"/>
<evidence type="ECO:0000313" key="5">
    <source>
        <dbReference type="RefSeq" id="XP_055879930.1"/>
    </source>
</evidence>
<feature type="compositionally biased region" description="Polar residues" evidence="2">
    <location>
        <begin position="688"/>
        <end position="697"/>
    </location>
</feature>
<evidence type="ECO:0000256" key="1">
    <source>
        <dbReference type="PROSITE-ProRule" id="PRU00325"/>
    </source>
</evidence>
<dbReference type="PANTHER" id="PTHR31569:SF4">
    <property type="entry name" value="SWIM-TYPE DOMAIN-CONTAINING PROTEIN"/>
    <property type="match status" value="1"/>
</dbReference>
<dbReference type="Gene3D" id="3.30.40.10">
    <property type="entry name" value="Zinc/RING finger domain, C3HC4 (zinc finger)"/>
    <property type="match status" value="1"/>
</dbReference>
<feature type="region of interest" description="Disordered" evidence="2">
    <location>
        <begin position="802"/>
        <end position="885"/>
    </location>
</feature>
<reference evidence="5 6" key="1">
    <citation type="submission" date="2025-04" db="UniProtKB">
        <authorList>
            <consortium name="RefSeq"/>
        </authorList>
    </citation>
    <scope>IDENTIFICATION</scope>
</reference>
<feature type="compositionally biased region" description="Basic and acidic residues" evidence="2">
    <location>
        <begin position="841"/>
        <end position="850"/>
    </location>
</feature>
<keyword evidence="4" id="KW-1185">Reference proteome</keyword>
<dbReference type="PANTHER" id="PTHR31569">
    <property type="entry name" value="SWIM-TYPE DOMAIN-CONTAINING PROTEIN"/>
    <property type="match status" value="1"/>
</dbReference>
<dbReference type="OrthoDB" id="6066315at2759"/>
<protein>
    <submittedName>
        <fullName evidence="5 6">Uncharacterized protein LOC106050329 isoform X1</fullName>
    </submittedName>
</protein>
<evidence type="ECO:0000313" key="4">
    <source>
        <dbReference type="Proteomes" id="UP001165740"/>
    </source>
</evidence>
<name>A0A9W2ZYB8_BIOGL</name>
<dbReference type="Gene3D" id="3.40.395.10">
    <property type="entry name" value="Adenoviral Proteinase, Chain A"/>
    <property type="match status" value="1"/>
</dbReference>
<accession>A0A9W2ZYB8</accession>
<evidence type="ECO:0000313" key="6">
    <source>
        <dbReference type="RefSeq" id="XP_055879931.1"/>
    </source>
</evidence>
<dbReference type="CDD" id="cd15517">
    <property type="entry name" value="PHD_TCF19_like"/>
    <property type="match status" value="1"/>
</dbReference>
<sequence>MSRTAREDLNSHRYLVILDLYILKFIMEVGKEFTSWESFQHALDQYSRESKVVYIVGTCKPVEAANRNESLQIKFPTKFKYCFARMLCKHYGNYTSQSIGQRPNQRTCKTGCTSSILVSVNKKRTALVIKEANLQHTHEVSELIFSKYSQNRRLQGEERRMATILLRAGVPVNRIQEFIFNCSTKSPTIKDLQNIKAAMKGYLPDNEGHEFDFLTSLDQLMAEDSQSIVEIINFDQVPGAIYIQTSKMLDRMKSFLGEGLQIITQSINDAKMPVVSIVGVDSDLNLHTFVFGILIVGGNSAFQYFLEAFVKNNQDFCDSMTGVVLDFPKEEAEFLLQLIPHVNVAWSQSYILQKFSEELDGKKDMQKMLVLQTDLMKSDNESIYKKKLKELCNVKGFSDYKEFLQNWDNCKDLWVQYELKSHNGLHHQKSAVELTYVNTLNVFVKPNMNLSELIEALLKFDRAEDPGKMSKEMSLSGVLHPSCEQYRQFCFPEASHAISCQIGIALSSSYCINVQSDMIFVKRSDSDQDYILDNDGSKCTCRYYIDTELPCQHIFAWLNYANKSLFQEHLVPVKWQVFGKSITLGALVESLAQGQVPSSFHHDQRLKELQGILKDTLTLCCSHSYEQMGKDLVLLRQVLMVMKSCLSQNTKLVTESQDEIIKDIPPESSTVSVLPRRRGRPSKKDKLLQTQQRQSVTEPPIPVAPQPSYTRSRHNLRTNIKHKFVTRDVHLEKQGEATPIKKLKESNSDQDKRGCRIKNVNSNHLNTVSNDIAMKETEETPASITADNETAQLQVKNTALKGRHSLSTNDSYHNKVISPEKPHLDSETISSHHASHVPPHNNDHRQKSDIEEGSDEEDENDSDDNEESEHAEENGLSGEDVSDEPVAKEENLLQKIKEYLQETAQESLLQLINTVVALSSDEEKAEFERKGLVLGPAHPVDSLTKMCSNTSLRDHIISHLRELSPNHSETVYQASAGIIEKSVQTGLPISQLSQILSYWPNHLPEFPSSRPLEGELTLIEGQILRLGSHKLNQLDIDTLRAGQEISVKILHAYLEILAQRHSGKIFIIPYDMVLSWRSGNYSDRIYKRVHLKTFEYIILPINCGAEFSLSERLTGDIPEPCWMTLVADIKEKTISVLNPKTEDKYAIAANGYMFQWRRYMQIRSIHTGEMLSTWTTKQIPCNTIEDNSSSGIHLLMNVEALVNKVSPLVMTSAHITNYFNLIAVALRDADQETTVLCVGGPECQTLAARDADWIQCENCRTWWHRACADLTKTIFYCNSCHQRILAVKGELPAPVQPHEEGDSECHSVEDINQ</sequence>
<dbReference type="OMA" id="LQCENCR"/>
<feature type="compositionally biased region" description="Acidic residues" evidence="2">
    <location>
        <begin position="851"/>
        <end position="870"/>
    </location>
</feature>
<keyword evidence="1" id="KW-0479">Metal-binding</keyword>
<dbReference type="InterPro" id="IPR011011">
    <property type="entry name" value="Znf_FYVE_PHD"/>
</dbReference>
<dbReference type="RefSeq" id="XP_055879931.1">
    <property type="nucleotide sequence ID" value="XM_056023956.1"/>
</dbReference>
<evidence type="ECO:0000259" key="3">
    <source>
        <dbReference type="PROSITE" id="PS50966"/>
    </source>
</evidence>
<gene>
    <name evidence="5 6" type="primary">LOC106050329</name>
</gene>